<proteinExistence type="predicted"/>
<reference evidence="1 2" key="1">
    <citation type="submission" date="2016-02" db="EMBL/GenBank/DDBJ databases">
        <title>Genome analysis of coral dinoflagellate symbionts highlights evolutionary adaptations to a symbiotic lifestyle.</title>
        <authorList>
            <person name="Aranda M."/>
            <person name="Li Y."/>
            <person name="Liew Y.J."/>
            <person name="Baumgarten S."/>
            <person name="Simakov O."/>
            <person name="Wilson M."/>
            <person name="Piel J."/>
            <person name="Ashoor H."/>
            <person name="Bougouffa S."/>
            <person name="Bajic V.B."/>
            <person name="Ryu T."/>
            <person name="Ravasi T."/>
            <person name="Bayer T."/>
            <person name="Micklem G."/>
            <person name="Kim H."/>
            <person name="Bhak J."/>
            <person name="Lajeunesse T.C."/>
            <person name="Voolstra C.R."/>
        </authorList>
    </citation>
    <scope>NUCLEOTIDE SEQUENCE [LARGE SCALE GENOMIC DNA]</scope>
    <source>
        <strain evidence="1 2">CCMP2467</strain>
    </source>
</reference>
<protein>
    <submittedName>
        <fullName evidence="1">Uncharacterized protein</fullName>
    </submittedName>
</protein>
<evidence type="ECO:0000313" key="1">
    <source>
        <dbReference type="EMBL" id="OLP95668.1"/>
    </source>
</evidence>
<dbReference type="EMBL" id="LSRX01000495">
    <property type="protein sequence ID" value="OLP95668.1"/>
    <property type="molecule type" value="Genomic_DNA"/>
</dbReference>
<comment type="caution">
    <text evidence="1">The sequence shown here is derived from an EMBL/GenBank/DDBJ whole genome shotgun (WGS) entry which is preliminary data.</text>
</comment>
<organism evidence="1 2">
    <name type="scientific">Symbiodinium microadriaticum</name>
    <name type="common">Dinoflagellate</name>
    <name type="synonym">Zooxanthella microadriatica</name>
    <dbReference type="NCBI Taxonomy" id="2951"/>
    <lineage>
        <taxon>Eukaryota</taxon>
        <taxon>Sar</taxon>
        <taxon>Alveolata</taxon>
        <taxon>Dinophyceae</taxon>
        <taxon>Suessiales</taxon>
        <taxon>Symbiodiniaceae</taxon>
        <taxon>Symbiodinium</taxon>
    </lineage>
</organism>
<evidence type="ECO:0000313" key="2">
    <source>
        <dbReference type="Proteomes" id="UP000186817"/>
    </source>
</evidence>
<accession>A0A1Q9DKI6</accession>
<name>A0A1Q9DKI6_SYMMI</name>
<gene>
    <name evidence="1" type="ORF">AK812_SmicGene22181</name>
</gene>
<dbReference type="AlphaFoldDB" id="A0A1Q9DKI6"/>
<keyword evidence="2" id="KW-1185">Reference proteome</keyword>
<dbReference type="Proteomes" id="UP000186817">
    <property type="component" value="Unassembled WGS sequence"/>
</dbReference>
<dbReference type="OrthoDB" id="2496321at2759"/>
<sequence length="182" mass="20837">MSCLIFVKPRDASRAVKVQNGMVLNFKSPTALTEMDLGIRNDAKLKAMEEKLEAWEDFNDDEEWAKCQLDNLQKAIEQEGVLNHDEKFPGGAGVKVRLLQNFGEKRSGCLKMDFENSTVDDFMKEMEEYGVIDYAEDYMVLYNARPVQRLRWLDYRIIATTGVESSAVDITWKLLSKAMGHV</sequence>